<gene>
    <name evidence="2" type="ORF">JF543_08000</name>
</gene>
<keyword evidence="1" id="KW-1133">Transmembrane helix</keyword>
<evidence type="ECO:0000313" key="3">
    <source>
        <dbReference type="Proteomes" id="UP000664385"/>
    </source>
</evidence>
<feature type="transmembrane region" description="Helical" evidence="1">
    <location>
        <begin position="141"/>
        <end position="165"/>
    </location>
</feature>
<dbReference type="AlphaFoldDB" id="A0A939DXK1"/>
<reference evidence="2" key="1">
    <citation type="submission" date="2020-12" db="EMBL/GenBank/DDBJ databases">
        <title>PHA producing bacteria isolated from mangrove.</title>
        <authorList>
            <person name="Zheng W."/>
            <person name="Yu S."/>
            <person name="Huang Y."/>
        </authorList>
    </citation>
    <scope>NUCLEOTIDE SEQUENCE</scope>
    <source>
        <strain evidence="2">GN8-5</strain>
    </source>
</reference>
<proteinExistence type="predicted"/>
<evidence type="ECO:0000313" key="2">
    <source>
        <dbReference type="EMBL" id="MBN8205903.1"/>
    </source>
</evidence>
<name>A0A939DXK1_9MICO</name>
<keyword evidence="1" id="KW-0472">Membrane</keyword>
<accession>A0A939DXK1</accession>
<dbReference type="RefSeq" id="WP_179411079.1">
    <property type="nucleotide sequence ID" value="NZ_JAEMWU010000001.1"/>
</dbReference>
<organism evidence="2 3">
    <name type="scientific">Microbacterium esteraromaticum</name>
    <dbReference type="NCBI Taxonomy" id="57043"/>
    <lineage>
        <taxon>Bacteria</taxon>
        <taxon>Bacillati</taxon>
        <taxon>Actinomycetota</taxon>
        <taxon>Actinomycetes</taxon>
        <taxon>Micrococcales</taxon>
        <taxon>Microbacteriaceae</taxon>
        <taxon>Microbacterium</taxon>
    </lineage>
</organism>
<dbReference type="Proteomes" id="UP000664385">
    <property type="component" value="Unassembled WGS sequence"/>
</dbReference>
<evidence type="ECO:0008006" key="4">
    <source>
        <dbReference type="Google" id="ProtNLM"/>
    </source>
</evidence>
<protein>
    <recommendedName>
        <fullName evidence="4">Integral membrane protein</fullName>
    </recommendedName>
</protein>
<sequence>MTKTPPLTRSVISEEGVYGSIIVSGLIAASAGSGAPTWRTLLFIGITVTVFWAAHVYARAVATHGETTPDGTTKSIWQSFTEAVKESRGLLAAVVAPALALLLGVFGVLPDSVAKWVALWVSVAVLAIVGYITYSRRGARWWVRILGGVSTASFGIVIILAKAIISH</sequence>
<feature type="transmembrane region" description="Helical" evidence="1">
    <location>
        <begin position="41"/>
        <end position="58"/>
    </location>
</feature>
<comment type="caution">
    <text evidence="2">The sequence shown here is derived from an EMBL/GenBank/DDBJ whole genome shotgun (WGS) entry which is preliminary data.</text>
</comment>
<feature type="transmembrane region" description="Helical" evidence="1">
    <location>
        <begin position="16"/>
        <end position="35"/>
    </location>
</feature>
<dbReference type="EMBL" id="JAEMWU010000001">
    <property type="protein sequence ID" value="MBN8205903.1"/>
    <property type="molecule type" value="Genomic_DNA"/>
</dbReference>
<keyword evidence="1" id="KW-0812">Transmembrane</keyword>
<feature type="transmembrane region" description="Helical" evidence="1">
    <location>
        <begin position="90"/>
        <end position="110"/>
    </location>
</feature>
<evidence type="ECO:0000256" key="1">
    <source>
        <dbReference type="SAM" id="Phobius"/>
    </source>
</evidence>
<feature type="transmembrane region" description="Helical" evidence="1">
    <location>
        <begin position="116"/>
        <end position="134"/>
    </location>
</feature>